<sequence length="293" mass="33022">MTGHAASKRKPEKPRSVPPLVKYYLVAYNVLSTLGWATVLVFTIIHVFDLDGASSSIPGSKPETATSVLHRFVSSFTPTKYSKYITNASLEAQLHPALVPLYRRSTTTYARVGSLTAFVQSFALLEVVHVLLGWVRSPLQTTAMQVASRLFLVWGIVEPFEASRSNPLYTSMVFAWSATETIRYPFYACSLLGLEPYSLLYLRYTTFYLLYPLGASSEAFIIYSTLPKSSPIPSLQSWMQGMWNLTDYVRGILFCIWWPGLYVMYTYMIKQRRKVLGSGGKTLGATPKQRKLE</sequence>
<evidence type="ECO:0000256" key="4">
    <source>
        <dbReference type="ARBA" id="ARBA00013122"/>
    </source>
</evidence>
<feature type="transmembrane region" description="Helical" evidence="14">
    <location>
        <begin position="248"/>
        <end position="268"/>
    </location>
</feature>
<evidence type="ECO:0000313" key="15">
    <source>
        <dbReference type="EMBL" id="KAF7428326.1"/>
    </source>
</evidence>
<dbReference type="EC" id="4.2.1.134" evidence="4 14"/>
<dbReference type="VEuPathDB" id="FungiDB:PC9H_007547"/>
<feature type="transmembrane region" description="Helical" evidence="14">
    <location>
        <begin position="21"/>
        <end position="48"/>
    </location>
</feature>
<evidence type="ECO:0000256" key="14">
    <source>
        <dbReference type="RuleBase" id="RU363109"/>
    </source>
</evidence>
<keyword evidence="14" id="KW-0256">Endoplasmic reticulum</keyword>
<comment type="pathway">
    <text evidence="2 14">Lipid metabolism; fatty acid biosynthesis.</text>
</comment>
<dbReference type="GO" id="GO:0030497">
    <property type="term" value="P:fatty acid elongation"/>
    <property type="evidence" value="ECO:0007669"/>
    <property type="project" value="TreeGrafter"/>
</dbReference>
<evidence type="ECO:0000256" key="7">
    <source>
        <dbReference type="ARBA" id="ARBA00022832"/>
    </source>
</evidence>
<protein>
    <recommendedName>
        <fullName evidence="4 14">Very-long-chain (3R)-3-hydroxyacyl-CoA dehydratase</fullName>
        <ecNumber evidence="4 14">4.2.1.134</ecNumber>
    </recommendedName>
</protein>
<dbReference type="GO" id="GO:0042761">
    <property type="term" value="P:very long-chain fatty acid biosynthetic process"/>
    <property type="evidence" value="ECO:0007669"/>
    <property type="project" value="TreeGrafter"/>
</dbReference>
<keyword evidence="7 14" id="KW-0276">Fatty acid metabolism</keyword>
<dbReference type="OrthoDB" id="46988at2759"/>
<proteinExistence type="inferred from homology"/>
<keyword evidence="16" id="KW-1185">Reference proteome</keyword>
<reference evidence="15" key="1">
    <citation type="submission" date="2019-07" db="EMBL/GenBank/DDBJ databases">
        <authorList>
            <person name="Palmer J.M."/>
        </authorList>
    </citation>
    <scope>NUCLEOTIDE SEQUENCE</scope>
    <source>
        <strain evidence="15">PC9</strain>
    </source>
</reference>
<gene>
    <name evidence="15" type="ORF">PC9H_007547</name>
</gene>
<keyword evidence="6 14" id="KW-0812">Transmembrane</keyword>
<evidence type="ECO:0000256" key="11">
    <source>
        <dbReference type="ARBA" id="ARBA00023160"/>
    </source>
</evidence>
<keyword evidence="12 14" id="KW-0456">Lyase</keyword>
<comment type="caution">
    <text evidence="15">The sequence shown here is derived from an EMBL/GenBank/DDBJ whole genome shotgun (WGS) entry which is preliminary data.</text>
</comment>
<comment type="subcellular location">
    <subcellularLocation>
        <location evidence="14">Endoplasmic reticulum membrane</location>
        <topology evidence="14">Multi-pass membrane protein</topology>
    </subcellularLocation>
    <subcellularLocation>
        <location evidence="1">Membrane</location>
        <topology evidence="1">Multi-pass membrane protein</topology>
    </subcellularLocation>
</comment>
<organism evidence="15 16">
    <name type="scientific">Pleurotus ostreatus</name>
    <name type="common">Oyster mushroom</name>
    <name type="synonym">White-rot fungus</name>
    <dbReference type="NCBI Taxonomy" id="5322"/>
    <lineage>
        <taxon>Eukaryota</taxon>
        <taxon>Fungi</taxon>
        <taxon>Dikarya</taxon>
        <taxon>Basidiomycota</taxon>
        <taxon>Agaricomycotina</taxon>
        <taxon>Agaricomycetes</taxon>
        <taxon>Agaricomycetidae</taxon>
        <taxon>Agaricales</taxon>
        <taxon>Pleurotineae</taxon>
        <taxon>Pleurotaceae</taxon>
        <taxon>Pleurotus</taxon>
    </lineage>
</organism>
<keyword evidence="5 14" id="KW-0444">Lipid biosynthesis</keyword>
<evidence type="ECO:0000256" key="12">
    <source>
        <dbReference type="ARBA" id="ARBA00023239"/>
    </source>
</evidence>
<dbReference type="GO" id="GO:0102158">
    <property type="term" value="F:very-long-chain (3R)-3-hydroxyacyl-CoA dehydratase activity"/>
    <property type="evidence" value="ECO:0007669"/>
    <property type="project" value="UniProtKB-EC"/>
</dbReference>
<accession>A0A8H7DQA1</accession>
<evidence type="ECO:0000256" key="8">
    <source>
        <dbReference type="ARBA" id="ARBA00022989"/>
    </source>
</evidence>
<keyword evidence="8 14" id="KW-1133">Transmembrane helix</keyword>
<evidence type="ECO:0000256" key="3">
    <source>
        <dbReference type="ARBA" id="ARBA00007811"/>
    </source>
</evidence>
<dbReference type="Pfam" id="PF04387">
    <property type="entry name" value="PTPLA"/>
    <property type="match status" value="1"/>
</dbReference>
<dbReference type="GO" id="GO:0030148">
    <property type="term" value="P:sphingolipid biosynthetic process"/>
    <property type="evidence" value="ECO:0007669"/>
    <property type="project" value="TreeGrafter"/>
</dbReference>
<evidence type="ECO:0000256" key="5">
    <source>
        <dbReference type="ARBA" id="ARBA00022516"/>
    </source>
</evidence>
<name>A0A8H7DQA1_PLEOS</name>
<dbReference type="InterPro" id="IPR007482">
    <property type="entry name" value="Tyr_Pase-like_PTPLA"/>
</dbReference>
<dbReference type="Proteomes" id="UP000623687">
    <property type="component" value="Unassembled WGS sequence"/>
</dbReference>
<evidence type="ECO:0000256" key="13">
    <source>
        <dbReference type="ARBA" id="ARBA00036671"/>
    </source>
</evidence>
<evidence type="ECO:0000256" key="1">
    <source>
        <dbReference type="ARBA" id="ARBA00004141"/>
    </source>
</evidence>
<feature type="transmembrane region" description="Helical" evidence="14">
    <location>
        <begin position="207"/>
        <end position="226"/>
    </location>
</feature>
<dbReference type="RefSeq" id="XP_036630698.1">
    <property type="nucleotide sequence ID" value="XM_036777078.1"/>
</dbReference>
<dbReference type="PANTHER" id="PTHR11035:SF3">
    <property type="entry name" value="VERY-LONG-CHAIN (3R)-3-HYDROXYACYL-COA DEHYDRATASE"/>
    <property type="match status" value="1"/>
</dbReference>
<comment type="similarity">
    <text evidence="3 14">Belongs to the very long-chain fatty acids dehydratase HACD family.</text>
</comment>
<evidence type="ECO:0000313" key="16">
    <source>
        <dbReference type="Proteomes" id="UP000623687"/>
    </source>
</evidence>
<comment type="function">
    <text evidence="14">Catalyzes the third of the four reactions of the long-chain fatty acids elongation cycle. This endoplasmic reticulum-bound enzymatic process, allows the addition of two carbons to the chain of long- and very long-chain fatty acids/VLCFAs per cycle. This enzyme catalyzes the dehydration of the 3-hydroxyacyl-CoA intermediate into trans-2,3-enoyl-CoA, within each cycle of fatty acid elongation. Thereby, it participates to the production of VLCFAs of different chain lengths that are involved in multiple biological processes as precursors of membrane lipids and lipid mediators.</text>
</comment>
<dbReference type="PANTHER" id="PTHR11035">
    <property type="entry name" value="VERY-LONG-CHAIN (3R)-3-HYDROXYACYL-COA DEHYDRATASE"/>
    <property type="match status" value="1"/>
</dbReference>
<dbReference type="EMBL" id="JACETU010000005">
    <property type="protein sequence ID" value="KAF7428326.1"/>
    <property type="molecule type" value="Genomic_DNA"/>
</dbReference>
<keyword evidence="9 14" id="KW-0443">Lipid metabolism</keyword>
<evidence type="ECO:0000256" key="2">
    <source>
        <dbReference type="ARBA" id="ARBA00005194"/>
    </source>
</evidence>
<dbReference type="AlphaFoldDB" id="A0A8H7DQA1"/>
<keyword evidence="11 14" id="KW-0275">Fatty acid biosynthesis</keyword>
<dbReference type="GeneID" id="59377365"/>
<dbReference type="UniPathway" id="UPA00094"/>
<keyword evidence="10 14" id="KW-0472">Membrane</keyword>
<dbReference type="GO" id="GO:0005789">
    <property type="term" value="C:endoplasmic reticulum membrane"/>
    <property type="evidence" value="ECO:0007669"/>
    <property type="project" value="UniProtKB-SubCell"/>
</dbReference>
<evidence type="ECO:0000256" key="10">
    <source>
        <dbReference type="ARBA" id="ARBA00023136"/>
    </source>
</evidence>
<comment type="caution">
    <text evidence="14">Lacks conserved residue(s) required for the propagation of feature annotation.</text>
</comment>
<feature type="transmembrane region" description="Helical" evidence="14">
    <location>
        <begin position="112"/>
        <end position="135"/>
    </location>
</feature>
<evidence type="ECO:0000256" key="9">
    <source>
        <dbReference type="ARBA" id="ARBA00023098"/>
    </source>
</evidence>
<evidence type="ECO:0000256" key="6">
    <source>
        <dbReference type="ARBA" id="ARBA00022692"/>
    </source>
</evidence>
<comment type="catalytic activity">
    <reaction evidence="13 14">
        <text>a very-long-chain (3R)-3-hydroxyacyl-CoA = a very-long-chain (2E)-enoyl-CoA + H2O</text>
        <dbReference type="Rhea" id="RHEA:45812"/>
        <dbReference type="ChEBI" id="CHEBI:15377"/>
        <dbReference type="ChEBI" id="CHEBI:83728"/>
        <dbReference type="ChEBI" id="CHEBI:85440"/>
        <dbReference type="EC" id="4.2.1.134"/>
    </reaction>
</comment>